<proteinExistence type="predicted"/>
<dbReference type="Proteomes" id="UP000035680">
    <property type="component" value="Unassembled WGS sequence"/>
</dbReference>
<keyword evidence="1" id="KW-1185">Reference proteome</keyword>
<accession>A0A0K0ETT1</accession>
<evidence type="ECO:0000313" key="2">
    <source>
        <dbReference type="WBParaSite" id="SVE_0000062250.1"/>
    </source>
</evidence>
<reference evidence="2" key="2">
    <citation type="submission" date="2015-08" db="UniProtKB">
        <authorList>
            <consortium name="WormBaseParasite"/>
        </authorList>
    </citation>
    <scope>IDENTIFICATION</scope>
</reference>
<dbReference type="AlphaFoldDB" id="A0A0K0ETT1"/>
<evidence type="ECO:0000313" key="1">
    <source>
        <dbReference type="Proteomes" id="UP000035680"/>
    </source>
</evidence>
<name>A0A0K0ETT1_STRVS</name>
<dbReference type="WBParaSite" id="SVE_0000062250.1">
    <property type="protein sequence ID" value="SVE_0000062250.1"/>
    <property type="gene ID" value="SVE_0000062250"/>
</dbReference>
<sequence length="38" mass="4691">MMEHIDVNRKITFFCQIFIMLNGLIKCDKVYLFFIELY</sequence>
<organism evidence="1 2">
    <name type="scientific">Strongyloides venezuelensis</name>
    <name type="common">Threadworm</name>
    <dbReference type="NCBI Taxonomy" id="75913"/>
    <lineage>
        <taxon>Eukaryota</taxon>
        <taxon>Metazoa</taxon>
        <taxon>Ecdysozoa</taxon>
        <taxon>Nematoda</taxon>
        <taxon>Chromadorea</taxon>
        <taxon>Rhabditida</taxon>
        <taxon>Tylenchina</taxon>
        <taxon>Panagrolaimomorpha</taxon>
        <taxon>Strongyloidoidea</taxon>
        <taxon>Strongyloididae</taxon>
        <taxon>Strongyloides</taxon>
    </lineage>
</organism>
<protein>
    <submittedName>
        <fullName evidence="2">Uncharacterized protein</fullName>
    </submittedName>
</protein>
<reference evidence="1" key="1">
    <citation type="submission" date="2014-07" db="EMBL/GenBank/DDBJ databases">
        <authorList>
            <person name="Martin A.A"/>
            <person name="De Silva N."/>
        </authorList>
    </citation>
    <scope>NUCLEOTIDE SEQUENCE</scope>
</reference>